<keyword evidence="4" id="KW-1133">Transmembrane helix</keyword>
<evidence type="ECO:0000256" key="4">
    <source>
        <dbReference type="SAM" id="Phobius"/>
    </source>
</evidence>
<organism evidence="8 11">
    <name type="scientific">Rotaria socialis</name>
    <dbReference type="NCBI Taxonomy" id="392032"/>
    <lineage>
        <taxon>Eukaryota</taxon>
        <taxon>Metazoa</taxon>
        <taxon>Spiralia</taxon>
        <taxon>Gnathifera</taxon>
        <taxon>Rotifera</taxon>
        <taxon>Eurotatoria</taxon>
        <taxon>Bdelloidea</taxon>
        <taxon>Philodinida</taxon>
        <taxon>Philodinidae</taxon>
        <taxon>Rotaria</taxon>
    </lineage>
</organism>
<dbReference type="GO" id="GO:0140268">
    <property type="term" value="C:endoplasmic reticulum-plasma membrane contact site"/>
    <property type="evidence" value="ECO:0007669"/>
    <property type="project" value="TreeGrafter"/>
</dbReference>
<feature type="compositionally biased region" description="Basic residues" evidence="3">
    <location>
        <begin position="32"/>
        <end position="43"/>
    </location>
</feature>
<evidence type="ECO:0000256" key="2">
    <source>
        <dbReference type="ARBA" id="ARBA00023136"/>
    </source>
</evidence>
<dbReference type="OrthoDB" id="2162691at2759"/>
<comment type="subcellular location">
    <subcellularLocation>
        <location evidence="1">Membrane</location>
    </subcellularLocation>
</comment>
<reference evidence="8" key="1">
    <citation type="submission" date="2021-02" db="EMBL/GenBank/DDBJ databases">
        <authorList>
            <person name="Nowell W R."/>
        </authorList>
    </citation>
    <scope>NUCLEOTIDE SEQUENCE</scope>
</reference>
<protein>
    <recommendedName>
        <fullName evidence="5">VASt domain-containing protein</fullName>
    </recommendedName>
</protein>
<sequence>MSHTLKKRGKSPANLVVAVDDDSAVLGEVLHRSTKTSKSSKKAKNSDKLLKPSQINNPDSDFELGTLVSDQNSSAYRSKCSCDSHFDKVFLDSNYNIIADKMFDLIFGANEFVRTYRQAQRIYEDTATEWYTSAKDNCEERMLNYKVPYESTFVGRGTITTRERQTILKKEAGSYYQVETELFNSGVRYSDTFSLVMRYCILQTSGTTTHLLITAQVRFCKQVLGFIKQLIERNAFTASIEGFKDMNNRLNLISKFKKEKRLLTRDGVTLPVPVVNNKRARRTSRHDTLGIKSSDPLINNADKGILNHLTLSIISHANPILCFLMFIVVFLVMIQLYLYLKLRYMDILVDSLSNLMKMSSSSSSKRRA</sequence>
<evidence type="ECO:0000313" key="7">
    <source>
        <dbReference type="EMBL" id="CAF3406398.1"/>
    </source>
</evidence>
<evidence type="ECO:0000256" key="3">
    <source>
        <dbReference type="SAM" id="MobiDB-lite"/>
    </source>
</evidence>
<evidence type="ECO:0000313" key="6">
    <source>
        <dbReference type="EMBL" id="CAF3257810.1"/>
    </source>
</evidence>
<evidence type="ECO:0000256" key="1">
    <source>
        <dbReference type="ARBA" id="ARBA00004370"/>
    </source>
</evidence>
<dbReference type="PROSITE" id="PS51778">
    <property type="entry name" value="VAST"/>
    <property type="match status" value="1"/>
</dbReference>
<feature type="domain" description="VASt" evidence="5">
    <location>
        <begin position="85"/>
        <end position="258"/>
    </location>
</feature>
<dbReference type="GO" id="GO:0032366">
    <property type="term" value="P:intracellular sterol transport"/>
    <property type="evidence" value="ECO:0007669"/>
    <property type="project" value="TreeGrafter"/>
</dbReference>
<dbReference type="EMBL" id="CAJNXB010002536">
    <property type="protein sequence ID" value="CAF3257810.1"/>
    <property type="molecule type" value="Genomic_DNA"/>
</dbReference>
<dbReference type="InterPro" id="IPR051482">
    <property type="entry name" value="Cholesterol_transport"/>
</dbReference>
<dbReference type="GO" id="GO:0005789">
    <property type="term" value="C:endoplasmic reticulum membrane"/>
    <property type="evidence" value="ECO:0007669"/>
    <property type="project" value="TreeGrafter"/>
</dbReference>
<dbReference type="Proteomes" id="UP000663869">
    <property type="component" value="Unassembled WGS sequence"/>
</dbReference>
<keyword evidence="2 4" id="KW-0472">Membrane</keyword>
<comment type="caution">
    <text evidence="8">The sequence shown here is derived from an EMBL/GenBank/DDBJ whole genome shotgun (WGS) entry which is preliminary data.</text>
</comment>
<dbReference type="GO" id="GO:0032934">
    <property type="term" value="F:sterol binding"/>
    <property type="evidence" value="ECO:0007669"/>
    <property type="project" value="TreeGrafter"/>
</dbReference>
<dbReference type="Pfam" id="PF16016">
    <property type="entry name" value="VASt"/>
    <property type="match status" value="1"/>
</dbReference>
<gene>
    <name evidence="8" type="ORF">FME351_LOCUS10576</name>
    <name evidence="10" type="ORF">GRG538_LOCUS27003</name>
    <name evidence="9" type="ORF">KIK155_LOCUS20398</name>
    <name evidence="7" type="ORF">LUA448_LOCUS18094</name>
    <name evidence="6" type="ORF">TIS948_LOCUS15591</name>
</gene>
<dbReference type="Proteomes" id="UP000663825">
    <property type="component" value="Unassembled WGS sequence"/>
</dbReference>
<evidence type="ECO:0000259" key="5">
    <source>
        <dbReference type="PROSITE" id="PS51778"/>
    </source>
</evidence>
<evidence type="ECO:0000313" key="9">
    <source>
        <dbReference type="EMBL" id="CAF3590099.1"/>
    </source>
</evidence>
<name>A0A818BD10_9BILA</name>
<evidence type="ECO:0000313" key="10">
    <source>
        <dbReference type="EMBL" id="CAF3680764.1"/>
    </source>
</evidence>
<dbReference type="GO" id="GO:0120015">
    <property type="term" value="F:sterol transfer activity"/>
    <property type="evidence" value="ECO:0007669"/>
    <property type="project" value="TreeGrafter"/>
</dbReference>
<dbReference type="Proteomes" id="UP000663872">
    <property type="component" value="Unassembled WGS sequence"/>
</dbReference>
<dbReference type="PANTHER" id="PTHR23319:SF4">
    <property type="entry name" value="GRAM DOMAIN CONTAINING 1B, ISOFORM E"/>
    <property type="match status" value="1"/>
</dbReference>
<dbReference type="InterPro" id="IPR031968">
    <property type="entry name" value="VASt"/>
</dbReference>
<dbReference type="Proteomes" id="UP000663865">
    <property type="component" value="Unassembled WGS sequence"/>
</dbReference>
<dbReference type="Proteomes" id="UP000663833">
    <property type="component" value="Unassembled WGS sequence"/>
</dbReference>
<feature type="region of interest" description="Disordered" evidence="3">
    <location>
        <begin position="32"/>
        <end position="57"/>
    </location>
</feature>
<dbReference type="EMBL" id="CAJNYV010003582">
    <property type="protein sequence ID" value="CAF3590099.1"/>
    <property type="molecule type" value="Genomic_DNA"/>
</dbReference>
<dbReference type="EMBL" id="CAJNYT010004685">
    <property type="protein sequence ID" value="CAF3680764.1"/>
    <property type="molecule type" value="Genomic_DNA"/>
</dbReference>
<accession>A0A818BD10</accession>
<dbReference type="EMBL" id="CAJNYD010002220">
    <property type="protein sequence ID" value="CAF3406398.1"/>
    <property type="molecule type" value="Genomic_DNA"/>
</dbReference>
<evidence type="ECO:0000313" key="8">
    <source>
        <dbReference type="EMBL" id="CAF3417346.1"/>
    </source>
</evidence>
<keyword evidence="4" id="KW-0812">Transmembrane</keyword>
<dbReference type="GO" id="GO:0005886">
    <property type="term" value="C:plasma membrane"/>
    <property type="evidence" value="ECO:0007669"/>
    <property type="project" value="TreeGrafter"/>
</dbReference>
<dbReference type="PANTHER" id="PTHR23319">
    <property type="entry name" value="GRAM DOMAIN CONTAINING 1B, ISOFORM E"/>
    <property type="match status" value="1"/>
</dbReference>
<dbReference type="EMBL" id="CAJNYU010001162">
    <property type="protein sequence ID" value="CAF3417346.1"/>
    <property type="molecule type" value="Genomic_DNA"/>
</dbReference>
<evidence type="ECO:0000313" key="11">
    <source>
        <dbReference type="Proteomes" id="UP000663869"/>
    </source>
</evidence>
<dbReference type="AlphaFoldDB" id="A0A818BD10"/>
<proteinExistence type="predicted"/>
<feature type="transmembrane region" description="Helical" evidence="4">
    <location>
        <begin position="320"/>
        <end position="340"/>
    </location>
</feature>